<dbReference type="KEGG" id="dko:I596_2105"/>
<sequence length="156" mass="17454">MNAEAPVLRDIHLPPEPAWWPPAPGWWVLAVLVLAGACWLAWRLRGRRRVRRWRGDVLAELDRLATDTSDPVRLAGGVSLLLRRASLLIDRQAAALPGEAWLAFLDRHGEGGFADGPGRVLLDAPYRRSSDIDPSALLQLARRWLERALATEHPRV</sequence>
<keyword evidence="1" id="KW-1133">Transmembrane helix</keyword>
<name>A0A160DUZ5_9GAMM</name>
<proteinExistence type="predicted"/>
<reference evidence="2 3" key="1">
    <citation type="submission" date="2016-04" db="EMBL/GenBank/DDBJ databases">
        <title>Complete genome sequence of Dokdonella koreensis DS-123T.</title>
        <authorList>
            <person name="Kim J.F."/>
            <person name="Lee H."/>
            <person name="Kwak M.-J."/>
        </authorList>
    </citation>
    <scope>NUCLEOTIDE SEQUENCE [LARGE SCALE GENOMIC DNA]</scope>
    <source>
        <strain evidence="2 3">DS-123</strain>
    </source>
</reference>
<gene>
    <name evidence="2" type="ORF">I596_2105</name>
</gene>
<dbReference type="EMBL" id="CP015249">
    <property type="protein sequence ID" value="ANB18124.1"/>
    <property type="molecule type" value="Genomic_DNA"/>
</dbReference>
<dbReference type="STRING" id="1300342.I596_2105"/>
<evidence type="ECO:0000313" key="3">
    <source>
        <dbReference type="Proteomes" id="UP000076830"/>
    </source>
</evidence>
<protein>
    <recommendedName>
        <fullName evidence="4">DUF4381 domain-containing protein</fullName>
    </recommendedName>
</protein>
<dbReference type="Proteomes" id="UP000076830">
    <property type="component" value="Chromosome"/>
</dbReference>
<evidence type="ECO:0008006" key="4">
    <source>
        <dbReference type="Google" id="ProtNLM"/>
    </source>
</evidence>
<feature type="transmembrane region" description="Helical" evidence="1">
    <location>
        <begin position="25"/>
        <end position="44"/>
    </location>
</feature>
<accession>A0A160DUZ5</accession>
<keyword evidence="1" id="KW-0472">Membrane</keyword>
<organism evidence="2 3">
    <name type="scientific">Dokdonella koreensis DS-123</name>
    <dbReference type="NCBI Taxonomy" id="1300342"/>
    <lineage>
        <taxon>Bacteria</taxon>
        <taxon>Pseudomonadati</taxon>
        <taxon>Pseudomonadota</taxon>
        <taxon>Gammaproteobacteria</taxon>
        <taxon>Lysobacterales</taxon>
        <taxon>Rhodanobacteraceae</taxon>
        <taxon>Dokdonella</taxon>
    </lineage>
</organism>
<dbReference type="RefSeq" id="WP_067647110.1">
    <property type="nucleotide sequence ID" value="NZ_CP015249.1"/>
</dbReference>
<dbReference type="OrthoDB" id="283083at2"/>
<evidence type="ECO:0000256" key="1">
    <source>
        <dbReference type="SAM" id="Phobius"/>
    </source>
</evidence>
<dbReference type="InterPro" id="IPR025489">
    <property type="entry name" value="DUF4381"/>
</dbReference>
<dbReference type="Pfam" id="PF14316">
    <property type="entry name" value="DUF4381"/>
    <property type="match status" value="1"/>
</dbReference>
<keyword evidence="3" id="KW-1185">Reference proteome</keyword>
<dbReference type="AlphaFoldDB" id="A0A160DUZ5"/>
<evidence type="ECO:0000313" key="2">
    <source>
        <dbReference type="EMBL" id="ANB18124.1"/>
    </source>
</evidence>
<keyword evidence="1" id="KW-0812">Transmembrane</keyword>